<sequence length="136" mass="14997">MEHPSADLKERTKKFALRIIRVVRSLPPGLEGRMIGKQLLRSGTSVAANYRAVCRARSRPEFLAKLAIVIEKADETAFWLELLTDAGLIAEAKLKDLQSEANQLVAIFNASRTTAKKGVHSTINNQKSTIPDKKAS</sequence>
<reference evidence="2" key="1">
    <citation type="submission" date="2018-02" db="EMBL/GenBank/DDBJ databases">
        <authorList>
            <person name="Hausmann B."/>
        </authorList>
    </citation>
    <scope>NUCLEOTIDE SEQUENCE [LARGE SCALE GENOMIC DNA]</scope>
    <source>
        <strain evidence="2">Peat soil MAG SbA1</strain>
    </source>
</reference>
<dbReference type="Proteomes" id="UP000238701">
    <property type="component" value="Unassembled WGS sequence"/>
</dbReference>
<gene>
    <name evidence="1" type="ORF">SBA1_150016</name>
</gene>
<dbReference type="InterPro" id="IPR036583">
    <property type="entry name" value="23S_rRNA_IVS_sf"/>
</dbReference>
<proteinExistence type="predicted"/>
<dbReference type="InterPro" id="IPR012657">
    <property type="entry name" value="23S_rRNA-intervening_sequence"/>
</dbReference>
<dbReference type="PANTHER" id="PTHR38471">
    <property type="entry name" value="FOUR HELIX BUNDLE PROTEIN"/>
    <property type="match status" value="1"/>
</dbReference>
<dbReference type="AlphaFoldDB" id="A0A2U3K907"/>
<dbReference type="Pfam" id="PF05635">
    <property type="entry name" value="23S_rRNA_IVP"/>
    <property type="match status" value="1"/>
</dbReference>
<dbReference type="PIRSF" id="PIRSF035652">
    <property type="entry name" value="CHP02436"/>
    <property type="match status" value="1"/>
</dbReference>
<dbReference type="NCBIfam" id="TIGR02436">
    <property type="entry name" value="four helix bundle protein"/>
    <property type="match status" value="1"/>
</dbReference>
<evidence type="ECO:0000313" key="1">
    <source>
        <dbReference type="EMBL" id="SPF36123.1"/>
    </source>
</evidence>
<accession>A0A2U3K907</accession>
<dbReference type="PANTHER" id="PTHR38471:SF2">
    <property type="entry name" value="FOUR HELIX BUNDLE PROTEIN"/>
    <property type="match status" value="1"/>
</dbReference>
<protein>
    <recommendedName>
        <fullName evidence="3">Four helix bundle protein</fullName>
    </recommendedName>
</protein>
<evidence type="ECO:0000313" key="2">
    <source>
        <dbReference type="Proteomes" id="UP000238701"/>
    </source>
</evidence>
<name>A0A2U3K907_9BACT</name>
<dbReference type="OrthoDB" id="285993at2"/>
<dbReference type="SUPFAM" id="SSF158446">
    <property type="entry name" value="IVS-encoded protein-like"/>
    <property type="match status" value="1"/>
</dbReference>
<dbReference type="EMBL" id="OMOD01000057">
    <property type="protein sequence ID" value="SPF36123.1"/>
    <property type="molecule type" value="Genomic_DNA"/>
</dbReference>
<organism evidence="1 2">
    <name type="scientific">Candidatus Sulfotelmatobacter kueseliae</name>
    <dbReference type="NCBI Taxonomy" id="2042962"/>
    <lineage>
        <taxon>Bacteria</taxon>
        <taxon>Pseudomonadati</taxon>
        <taxon>Acidobacteriota</taxon>
        <taxon>Terriglobia</taxon>
        <taxon>Terriglobales</taxon>
        <taxon>Candidatus Korobacteraceae</taxon>
        <taxon>Candidatus Sulfotelmatobacter</taxon>
    </lineage>
</organism>
<evidence type="ECO:0008006" key="3">
    <source>
        <dbReference type="Google" id="ProtNLM"/>
    </source>
</evidence>
<dbReference type="Gene3D" id="1.20.1440.60">
    <property type="entry name" value="23S rRNA-intervening sequence"/>
    <property type="match status" value="1"/>
</dbReference>